<evidence type="ECO:0000256" key="1">
    <source>
        <dbReference type="SAM" id="Phobius"/>
    </source>
</evidence>
<accession>A0A2K8SVG3</accession>
<keyword evidence="1" id="KW-1133">Transmembrane helix</keyword>
<protein>
    <submittedName>
        <fullName evidence="2">Uncharacterized protein</fullName>
    </submittedName>
</protein>
<organism evidence="2 3">
    <name type="scientific">Nostoc flagelliforme CCNUN1</name>
    <dbReference type="NCBI Taxonomy" id="2038116"/>
    <lineage>
        <taxon>Bacteria</taxon>
        <taxon>Bacillati</taxon>
        <taxon>Cyanobacteriota</taxon>
        <taxon>Cyanophyceae</taxon>
        <taxon>Nostocales</taxon>
        <taxon>Nostocaceae</taxon>
        <taxon>Nostoc</taxon>
    </lineage>
</organism>
<keyword evidence="1" id="KW-0472">Membrane</keyword>
<feature type="transmembrane region" description="Helical" evidence="1">
    <location>
        <begin position="6"/>
        <end position="24"/>
    </location>
</feature>
<dbReference type="KEGG" id="nfl:COO91_05455"/>
<dbReference type="EMBL" id="CP024785">
    <property type="protein sequence ID" value="AUB39461.1"/>
    <property type="molecule type" value="Genomic_DNA"/>
</dbReference>
<proteinExistence type="predicted"/>
<dbReference type="AlphaFoldDB" id="A0A2K8SVG3"/>
<name>A0A2K8SVG3_9NOSO</name>
<gene>
    <name evidence="2" type="ORF">COO91_05455</name>
</gene>
<keyword evidence="3" id="KW-1185">Reference proteome</keyword>
<evidence type="ECO:0000313" key="2">
    <source>
        <dbReference type="EMBL" id="AUB39461.1"/>
    </source>
</evidence>
<sequence length="43" mass="5126">MQTFPAAWEMVIFTFFGKIFTFIYRKDTVIELTYGTIARRVLC</sequence>
<evidence type="ECO:0000313" key="3">
    <source>
        <dbReference type="Proteomes" id="UP000232003"/>
    </source>
</evidence>
<keyword evidence="1" id="KW-0812">Transmembrane</keyword>
<dbReference type="Proteomes" id="UP000232003">
    <property type="component" value="Chromosome"/>
</dbReference>
<reference evidence="2 3" key="1">
    <citation type="submission" date="2017-11" db="EMBL/GenBank/DDBJ databases">
        <title>Complete genome of a free-living desiccation-tolerant cyanobacterium and its photosynthetic adaptation to extreme terrestrial habitat.</title>
        <authorList>
            <person name="Shang J."/>
        </authorList>
    </citation>
    <scope>NUCLEOTIDE SEQUENCE [LARGE SCALE GENOMIC DNA]</scope>
    <source>
        <strain evidence="2 3">CCNUN1</strain>
    </source>
</reference>